<gene>
    <name evidence="3" type="ORF">AG4045_003936</name>
</gene>
<dbReference type="SUPFAM" id="SSF49599">
    <property type="entry name" value="TRAF domain-like"/>
    <property type="match status" value="4"/>
</dbReference>
<dbReference type="PANTHER" id="PTHR46162:SF20">
    <property type="entry name" value="UBIQUITIN CARBOXYL-TERMINAL HYDROLASE 7-LIKE ISOFORM X1"/>
    <property type="match status" value="1"/>
</dbReference>
<keyword evidence="1" id="KW-1133">Transmembrane helix</keyword>
<sequence>MDKAVYQLHVNEYENCYGQNKMFDSDQGMPKLFNYVIITIGLVIGTWAFREIGDIPPAHYLLKLESFSLLSKNGVNKIKSKNFQAGEHQWQMVLFPRGNNGGKDEYVSIYLMLESTSSLPAGKGVNAFFKFFLFDQLRGKYLTVQGRVRRFDRVKYEWGFAKFICLQDLKEPTNGYLVNDTCLFGVEVIVTEPTSIGECLSVSEVAKTSGKYKWVVNQYSELGKERFSDEFAVGGYKWYMLILLDYSINICSLCGEITLFSSFGRKLRLYPKGNLKHEGFSLSLFLERCVLTNVGILRERRNSPPAHYLFKVESFSLFSQNGVNQIKSKSFKVGEYQWKILLFPEGNNKGKGDHVSIYLMMENASNLPVGKDINAFFKFFLFDQIRGEYLTVQGRARRFDWVKNEWGFAKFIPIKDFEKPTNGFLVNDTSFFGVEVLVTESSCLGECLSMSKVASISDKYEWVIDQFSKLGEECYSDEFFVGSYKWKLWLHPKGYLIYKNFSLSLFLVSADSQSSTNEHKVKAEFKLTVKNQFSGNYTHNRTSIWFGSSSPRRGWRSFIKLNDLNDHKHGFLSKDTCIIEAEVTVLCETSQKMLNC</sequence>
<dbReference type="InterPro" id="IPR008974">
    <property type="entry name" value="TRAF-like"/>
</dbReference>
<dbReference type="PROSITE" id="PS50144">
    <property type="entry name" value="MATH"/>
    <property type="match status" value="3"/>
</dbReference>
<proteinExistence type="predicted"/>
<organism evidence="3 4">
    <name type="scientific">Apium graveolens</name>
    <name type="common">Celery</name>
    <dbReference type="NCBI Taxonomy" id="4045"/>
    <lineage>
        <taxon>Eukaryota</taxon>
        <taxon>Viridiplantae</taxon>
        <taxon>Streptophyta</taxon>
        <taxon>Embryophyta</taxon>
        <taxon>Tracheophyta</taxon>
        <taxon>Spermatophyta</taxon>
        <taxon>Magnoliopsida</taxon>
        <taxon>eudicotyledons</taxon>
        <taxon>Gunneridae</taxon>
        <taxon>Pentapetalae</taxon>
        <taxon>asterids</taxon>
        <taxon>campanulids</taxon>
        <taxon>Apiales</taxon>
        <taxon>Apiaceae</taxon>
        <taxon>Apioideae</taxon>
        <taxon>apioid superclade</taxon>
        <taxon>Apieae</taxon>
        <taxon>Apium</taxon>
    </lineage>
</organism>
<dbReference type="EMBL" id="WRXP01004009">
    <property type="protein sequence ID" value="KAF1001516.1"/>
    <property type="molecule type" value="Genomic_DNA"/>
</dbReference>
<feature type="domain" description="MATH" evidence="2">
    <location>
        <begin position="457"/>
        <end position="583"/>
    </location>
</feature>
<evidence type="ECO:0000256" key="1">
    <source>
        <dbReference type="SAM" id="Phobius"/>
    </source>
</evidence>
<reference evidence="3" key="1">
    <citation type="submission" date="2020-01" db="EMBL/GenBank/DDBJ databases">
        <title>The Celery Genome Sequence Reveals Sequential Paleo-tetraploidization, Resistance Gene Elimination, Karyotype Evolution, and Functional Innovation in Apiales.</title>
        <authorList>
            <person name="Song X."/>
        </authorList>
    </citation>
    <scope>NUCLEOTIDE SEQUENCE</scope>
    <source>
        <tissue evidence="3">Leaf</tissue>
    </source>
</reference>
<dbReference type="AlphaFoldDB" id="A0A6L5B707"/>
<dbReference type="SMART" id="SM00061">
    <property type="entry name" value="MATH"/>
    <property type="match status" value="3"/>
</dbReference>
<feature type="transmembrane region" description="Helical" evidence="1">
    <location>
        <begin position="32"/>
        <end position="49"/>
    </location>
</feature>
<dbReference type="InterPro" id="IPR002083">
    <property type="entry name" value="MATH/TRAF_dom"/>
</dbReference>
<dbReference type="CDD" id="cd00121">
    <property type="entry name" value="MATH"/>
    <property type="match status" value="3"/>
</dbReference>
<name>A0A6L5B707_APIGR</name>
<evidence type="ECO:0000259" key="2">
    <source>
        <dbReference type="PROSITE" id="PS50144"/>
    </source>
</evidence>
<dbReference type="PANTHER" id="PTHR46162">
    <property type="entry name" value="TRAF-LIKE FAMILY PROTEIN"/>
    <property type="match status" value="1"/>
</dbReference>
<evidence type="ECO:0000313" key="3">
    <source>
        <dbReference type="EMBL" id="KAF1001516.1"/>
    </source>
</evidence>
<protein>
    <recommendedName>
        <fullName evidence="2">MATH domain-containing protein</fullName>
    </recommendedName>
</protein>
<dbReference type="Pfam" id="PF22486">
    <property type="entry name" value="MATH_2"/>
    <property type="match status" value="3"/>
</dbReference>
<accession>A0A6L5B707</accession>
<dbReference type="Proteomes" id="UP000593563">
    <property type="component" value="Unassembled WGS sequence"/>
</dbReference>
<keyword evidence="1" id="KW-0812">Transmembrane</keyword>
<feature type="domain" description="MATH" evidence="2">
    <location>
        <begin position="305"/>
        <end position="436"/>
    </location>
</feature>
<comment type="caution">
    <text evidence="3">The sequence shown here is derived from an EMBL/GenBank/DDBJ whole genome shotgun (WGS) entry which is preliminary data.</text>
</comment>
<dbReference type="Gene3D" id="2.60.210.10">
    <property type="entry name" value="Apoptosis, Tumor Necrosis Factor Receptor Associated Protein 2, Chain A"/>
    <property type="match status" value="4"/>
</dbReference>
<evidence type="ECO:0000313" key="4">
    <source>
        <dbReference type="Proteomes" id="UP000593563"/>
    </source>
</evidence>
<keyword evidence="4" id="KW-1185">Reference proteome</keyword>
<feature type="domain" description="MATH" evidence="2">
    <location>
        <begin position="57"/>
        <end position="188"/>
    </location>
</feature>
<keyword evidence="1" id="KW-0472">Membrane</keyword>